<keyword evidence="2 6" id="KW-0808">Transferase</keyword>
<protein>
    <submittedName>
        <fullName evidence="6">S-adenosyl-L-methionine-dependent methyltransferase</fullName>
    </submittedName>
</protein>
<dbReference type="PANTHER" id="PTHR43712:SF2">
    <property type="entry name" value="O-METHYLTRANSFERASE CICE"/>
    <property type="match status" value="1"/>
</dbReference>
<keyword evidence="3" id="KW-0949">S-adenosyl-L-methionine</keyword>
<dbReference type="Gene3D" id="3.40.50.150">
    <property type="entry name" value="Vaccinia Virus protein VP39"/>
    <property type="match status" value="1"/>
</dbReference>
<evidence type="ECO:0000256" key="3">
    <source>
        <dbReference type="ARBA" id="ARBA00022691"/>
    </source>
</evidence>
<dbReference type="InterPro" id="IPR012967">
    <property type="entry name" value="COMT_dimerisation"/>
</dbReference>
<dbReference type="GO" id="GO:0032259">
    <property type="term" value="P:methylation"/>
    <property type="evidence" value="ECO:0007669"/>
    <property type="project" value="UniProtKB-KW"/>
</dbReference>
<sequence>MSSQPSHLSSLVALIANATKLVESRFEASSQPYVPTLDDTEEHPLDKELSDPELRAAIQTIEGACAQLCATVARPSHTVVNRQMEVLAPHCMNVAITFKIADILEEKPEGMHISEIGKRAGIDSQKLGRILRLLATRHVFREVADDVFANNRLSMQLISSNPISSLGLHFTEEAFGSASFLAQTLADPEWGASRDPRKTAFNKYTKYDGALFEYYEGGTPLGAAMGQRFGVAMVGWGTAIEAGNVVFEYPWDKLPRGASVCDVGAGIGNITLQLAKAHPHLQLKLQDLPERVVQAREEVWPKQCPEAIEENRIAFESIDFFTESPIPDCDVYYLKNIIHNWLDDDSVKILTNIKKVMGPHSRILIHEYILQHATPSTAPAEDSAVDNLKHKPAPTELLSNYGAGRVRQYNLDLVMMSLLNARERTLEQFIELGEKCGLEFVKLWDFGEMSAVELKVATGSGLRLSLLLNHRQFDALPFVYSFSCL</sequence>
<dbReference type="Proteomes" id="UP000298030">
    <property type="component" value="Unassembled WGS sequence"/>
</dbReference>
<name>A0A4Y7SQH4_COPMI</name>
<dbReference type="PANTHER" id="PTHR43712">
    <property type="entry name" value="PUTATIVE (AFU_ORTHOLOGUE AFUA_4G14580)-RELATED"/>
    <property type="match status" value="1"/>
</dbReference>
<dbReference type="STRING" id="71717.A0A4Y7SQH4"/>
<evidence type="ECO:0000313" key="7">
    <source>
        <dbReference type="Proteomes" id="UP000298030"/>
    </source>
</evidence>
<organism evidence="6 7">
    <name type="scientific">Coprinellus micaceus</name>
    <name type="common">Glistening ink-cap mushroom</name>
    <name type="synonym">Coprinus micaceus</name>
    <dbReference type="NCBI Taxonomy" id="71717"/>
    <lineage>
        <taxon>Eukaryota</taxon>
        <taxon>Fungi</taxon>
        <taxon>Dikarya</taxon>
        <taxon>Basidiomycota</taxon>
        <taxon>Agaricomycotina</taxon>
        <taxon>Agaricomycetes</taxon>
        <taxon>Agaricomycetidae</taxon>
        <taxon>Agaricales</taxon>
        <taxon>Agaricineae</taxon>
        <taxon>Psathyrellaceae</taxon>
        <taxon>Coprinellus</taxon>
    </lineage>
</organism>
<evidence type="ECO:0000256" key="1">
    <source>
        <dbReference type="ARBA" id="ARBA00022603"/>
    </source>
</evidence>
<evidence type="ECO:0000259" key="5">
    <source>
        <dbReference type="Pfam" id="PF08100"/>
    </source>
</evidence>
<accession>A0A4Y7SQH4</accession>
<dbReference type="GO" id="GO:0046983">
    <property type="term" value="F:protein dimerization activity"/>
    <property type="evidence" value="ECO:0007669"/>
    <property type="project" value="InterPro"/>
</dbReference>
<dbReference type="SUPFAM" id="SSF46785">
    <property type="entry name" value="Winged helix' DNA-binding domain"/>
    <property type="match status" value="1"/>
</dbReference>
<keyword evidence="7" id="KW-1185">Reference proteome</keyword>
<dbReference type="InterPro" id="IPR016461">
    <property type="entry name" value="COMT-like"/>
</dbReference>
<dbReference type="OrthoDB" id="1606438at2759"/>
<dbReference type="GO" id="GO:0008171">
    <property type="term" value="F:O-methyltransferase activity"/>
    <property type="evidence" value="ECO:0007669"/>
    <property type="project" value="InterPro"/>
</dbReference>
<gene>
    <name evidence="6" type="ORF">FA13DRAFT_1694339</name>
</gene>
<dbReference type="CDD" id="cd02440">
    <property type="entry name" value="AdoMet_MTases"/>
    <property type="match status" value="1"/>
</dbReference>
<feature type="domain" description="O-methyltransferase dimerisation" evidence="5">
    <location>
        <begin position="87"/>
        <end position="158"/>
    </location>
</feature>
<dbReference type="Gene3D" id="1.10.10.10">
    <property type="entry name" value="Winged helix-like DNA-binding domain superfamily/Winged helix DNA-binding domain"/>
    <property type="match status" value="1"/>
</dbReference>
<dbReference type="InterPro" id="IPR029063">
    <property type="entry name" value="SAM-dependent_MTases_sf"/>
</dbReference>
<dbReference type="InterPro" id="IPR036390">
    <property type="entry name" value="WH_DNA-bd_sf"/>
</dbReference>
<dbReference type="Pfam" id="PF00891">
    <property type="entry name" value="Methyltransf_2"/>
    <property type="match status" value="1"/>
</dbReference>
<feature type="domain" description="O-methyltransferase C-terminal" evidence="4">
    <location>
        <begin position="256"/>
        <end position="375"/>
    </location>
</feature>
<dbReference type="PROSITE" id="PS51683">
    <property type="entry name" value="SAM_OMT_II"/>
    <property type="match status" value="1"/>
</dbReference>
<proteinExistence type="predicted"/>
<dbReference type="EMBL" id="QPFP01000077">
    <property type="protein sequence ID" value="TEB23489.1"/>
    <property type="molecule type" value="Genomic_DNA"/>
</dbReference>
<reference evidence="6 7" key="1">
    <citation type="journal article" date="2019" name="Nat. Ecol. Evol.">
        <title>Megaphylogeny resolves global patterns of mushroom evolution.</title>
        <authorList>
            <person name="Varga T."/>
            <person name="Krizsan K."/>
            <person name="Foldi C."/>
            <person name="Dima B."/>
            <person name="Sanchez-Garcia M."/>
            <person name="Sanchez-Ramirez S."/>
            <person name="Szollosi G.J."/>
            <person name="Szarkandi J.G."/>
            <person name="Papp V."/>
            <person name="Albert L."/>
            <person name="Andreopoulos W."/>
            <person name="Angelini C."/>
            <person name="Antonin V."/>
            <person name="Barry K.W."/>
            <person name="Bougher N.L."/>
            <person name="Buchanan P."/>
            <person name="Buyck B."/>
            <person name="Bense V."/>
            <person name="Catcheside P."/>
            <person name="Chovatia M."/>
            <person name="Cooper J."/>
            <person name="Damon W."/>
            <person name="Desjardin D."/>
            <person name="Finy P."/>
            <person name="Geml J."/>
            <person name="Haridas S."/>
            <person name="Hughes K."/>
            <person name="Justo A."/>
            <person name="Karasinski D."/>
            <person name="Kautmanova I."/>
            <person name="Kiss B."/>
            <person name="Kocsube S."/>
            <person name="Kotiranta H."/>
            <person name="LaButti K.M."/>
            <person name="Lechner B.E."/>
            <person name="Liimatainen K."/>
            <person name="Lipzen A."/>
            <person name="Lukacs Z."/>
            <person name="Mihaltcheva S."/>
            <person name="Morgado L.N."/>
            <person name="Niskanen T."/>
            <person name="Noordeloos M.E."/>
            <person name="Ohm R.A."/>
            <person name="Ortiz-Santana B."/>
            <person name="Ovrebo C."/>
            <person name="Racz N."/>
            <person name="Riley R."/>
            <person name="Savchenko A."/>
            <person name="Shiryaev A."/>
            <person name="Soop K."/>
            <person name="Spirin V."/>
            <person name="Szebenyi C."/>
            <person name="Tomsovsky M."/>
            <person name="Tulloss R.E."/>
            <person name="Uehling J."/>
            <person name="Grigoriev I.V."/>
            <person name="Vagvolgyi C."/>
            <person name="Papp T."/>
            <person name="Martin F.M."/>
            <person name="Miettinen O."/>
            <person name="Hibbett D.S."/>
            <person name="Nagy L.G."/>
        </authorList>
    </citation>
    <scope>NUCLEOTIDE SEQUENCE [LARGE SCALE GENOMIC DNA]</scope>
    <source>
        <strain evidence="6 7">FP101781</strain>
    </source>
</reference>
<keyword evidence="1 6" id="KW-0489">Methyltransferase</keyword>
<evidence type="ECO:0000313" key="6">
    <source>
        <dbReference type="EMBL" id="TEB23489.1"/>
    </source>
</evidence>
<dbReference type="InterPro" id="IPR001077">
    <property type="entry name" value="COMT_C"/>
</dbReference>
<evidence type="ECO:0000259" key="4">
    <source>
        <dbReference type="Pfam" id="PF00891"/>
    </source>
</evidence>
<comment type="caution">
    <text evidence="6">The sequence shown here is derived from an EMBL/GenBank/DDBJ whole genome shotgun (WGS) entry which is preliminary data.</text>
</comment>
<dbReference type="SUPFAM" id="SSF53335">
    <property type="entry name" value="S-adenosyl-L-methionine-dependent methyltransferases"/>
    <property type="match status" value="1"/>
</dbReference>
<dbReference type="Pfam" id="PF08100">
    <property type="entry name" value="Dimerisation"/>
    <property type="match status" value="1"/>
</dbReference>
<evidence type="ECO:0000256" key="2">
    <source>
        <dbReference type="ARBA" id="ARBA00022679"/>
    </source>
</evidence>
<dbReference type="InterPro" id="IPR036388">
    <property type="entry name" value="WH-like_DNA-bd_sf"/>
</dbReference>
<dbReference type="AlphaFoldDB" id="A0A4Y7SQH4"/>